<name>A0ABV9S3D2_9PSEU</name>
<dbReference type="SUPFAM" id="SSF55486">
    <property type="entry name" value="Metalloproteases ('zincins'), catalytic domain"/>
    <property type="match status" value="1"/>
</dbReference>
<dbReference type="EMBL" id="JBHSIS010000009">
    <property type="protein sequence ID" value="MFC4855867.1"/>
    <property type="molecule type" value="Genomic_DNA"/>
</dbReference>
<accession>A0ABV9S3D2</accession>
<dbReference type="InterPro" id="IPR010428">
    <property type="entry name" value="Zincin_1"/>
</dbReference>
<dbReference type="Pfam" id="PF06262">
    <property type="entry name" value="Zincin_1"/>
    <property type="match status" value="1"/>
</dbReference>
<comment type="caution">
    <text evidence="1">The sequence shown here is derived from an EMBL/GenBank/DDBJ whole genome shotgun (WGS) entry which is preliminary data.</text>
</comment>
<sequence length="122" mass="13508">MDPRLMPPEEFEPLVVDALDALPDWVVPIVAEIAVIVEDEQPADEARPGVMLLGQYRGFSRTRYGGRPSGALPDTITLYRIPILLTSPRPEDVPGRVLKVLGHEVGHALGLSEARLRELGWY</sequence>
<evidence type="ECO:0000313" key="2">
    <source>
        <dbReference type="Proteomes" id="UP001595859"/>
    </source>
</evidence>
<gene>
    <name evidence="1" type="ORF">ACFPCV_20335</name>
</gene>
<evidence type="ECO:0000313" key="1">
    <source>
        <dbReference type="EMBL" id="MFC4855867.1"/>
    </source>
</evidence>
<keyword evidence="2" id="KW-1185">Reference proteome</keyword>
<dbReference type="RefSeq" id="WP_378057836.1">
    <property type="nucleotide sequence ID" value="NZ_JBHSIS010000009.1"/>
</dbReference>
<dbReference type="CDD" id="cd12952">
    <property type="entry name" value="MMP_ACEL2062"/>
    <property type="match status" value="1"/>
</dbReference>
<dbReference type="Gene3D" id="3.30.2010.20">
    <property type="match status" value="1"/>
</dbReference>
<reference evidence="2" key="1">
    <citation type="journal article" date="2019" name="Int. J. Syst. Evol. Microbiol.">
        <title>The Global Catalogue of Microorganisms (GCM) 10K type strain sequencing project: providing services to taxonomists for standard genome sequencing and annotation.</title>
        <authorList>
            <consortium name="The Broad Institute Genomics Platform"/>
            <consortium name="The Broad Institute Genome Sequencing Center for Infectious Disease"/>
            <person name="Wu L."/>
            <person name="Ma J."/>
        </authorList>
    </citation>
    <scope>NUCLEOTIDE SEQUENCE [LARGE SCALE GENOMIC DNA]</scope>
    <source>
        <strain evidence="2">ZS-22-S1</strain>
    </source>
</reference>
<protein>
    <submittedName>
        <fullName evidence="1">Metallopeptidase family protein</fullName>
    </submittedName>
</protein>
<proteinExistence type="predicted"/>
<dbReference type="InterPro" id="IPR038555">
    <property type="entry name" value="Zincin_1_sf"/>
</dbReference>
<organism evidence="1 2">
    <name type="scientific">Actinophytocola glycyrrhizae</name>
    <dbReference type="NCBI Taxonomy" id="2044873"/>
    <lineage>
        <taxon>Bacteria</taxon>
        <taxon>Bacillati</taxon>
        <taxon>Actinomycetota</taxon>
        <taxon>Actinomycetes</taxon>
        <taxon>Pseudonocardiales</taxon>
        <taxon>Pseudonocardiaceae</taxon>
    </lineage>
</organism>
<dbReference type="Proteomes" id="UP001595859">
    <property type="component" value="Unassembled WGS sequence"/>
</dbReference>